<feature type="transmembrane region" description="Helical" evidence="9">
    <location>
        <begin position="414"/>
        <end position="433"/>
    </location>
</feature>
<organism evidence="12">
    <name type="scientific">Desulfobacca acetoxidans</name>
    <dbReference type="NCBI Taxonomy" id="60893"/>
    <lineage>
        <taxon>Bacteria</taxon>
        <taxon>Pseudomonadati</taxon>
        <taxon>Thermodesulfobacteriota</taxon>
        <taxon>Desulfobaccia</taxon>
        <taxon>Desulfobaccales</taxon>
        <taxon>Desulfobaccaceae</taxon>
        <taxon>Desulfobacca</taxon>
    </lineage>
</organism>
<dbReference type="AlphaFoldDB" id="A0A7C5AKK8"/>
<evidence type="ECO:0000256" key="2">
    <source>
        <dbReference type="ARBA" id="ARBA00009025"/>
    </source>
</evidence>
<comment type="caution">
    <text evidence="12">The sequence shown here is derived from an EMBL/GenBank/DDBJ whole genome shotgun (WGS) entry which is preliminary data.</text>
</comment>
<evidence type="ECO:0000256" key="9">
    <source>
        <dbReference type="SAM" id="Phobius"/>
    </source>
</evidence>
<proteinExistence type="inferred from homology"/>
<feature type="transmembrane region" description="Helical" evidence="9">
    <location>
        <begin position="376"/>
        <end position="394"/>
    </location>
</feature>
<feature type="transmembrane region" description="Helical" evidence="9">
    <location>
        <begin position="277"/>
        <end position="300"/>
    </location>
</feature>
<keyword evidence="4" id="KW-1278">Translocase</keyword>
<evidence type="ECO:0000259" key="10">
    <source>
        <dbReference type="Pfam" id="PF00361"/>
    </source>
</evidence>
<dbReference type="GO" id="GO:0016020">
    <property type="term" value="C:membrane"/>
    <property type="evidence" value="ECO:0007669"/>
    <property type="project" value="UniProtKB-SubCell"/>
</dbReference>
<feature type="transmembrane region" description="Helical" evidence="9">
    <location>
        <begin position="113"/>
        <end position="131"/>
    </location>
</feature>
<name>A0A7C5AKK8_9BACT</name>
<dbReference type="GO" id="GO:0003954">
    <property type="term" value="F:NADH dehydrogenase activity"/>
    <property type="evidence" value="ECO:0007669"/>
    <property type="project" value="TreeGrafter"/>
</dbReference>
<dbReference type="NCBIfam" id="NF004499">
    <property type="entry name" value="PRK05846.1-3"/>
    <property type="match status" value="1"/>
</dbReference>
<dbReference type="GO" id="GO:0008137">
    <property type="term" value="F:NADH dehydrogenase (ubiquinone) activity"/>
    <property type="evidence" value="ECO:0007669"/>
    <property type="project" value="InterPro"/>
</dbReference>
<evidence type="ECO:0000256" key="7">
    <source>
        <dbReference type="ARBA" id="ARBA00023136"/>
    </source>
</evidence>
<dbReference type="InterPro" id="IPR000260">
    <property type="entry name" value="NADH4_N"/>
</dbReference>
<dbReference type="Pfam" id="PF00361">
    <property type="entry name" value="Proton_antipo_M"/>
    <property type="match status" value="1"/>
</dbReference>
<evidence type="ECO:0000256" key="8">
    <source>
        <dbReference type="RuleBase" id="RU000320"/>
    </source>
</evidence>
<dbReference type="NCBIfam" id="TIGR01972">
    <property type="entry name" value="NDH_I_M"/>
    <property type="match status" value="1"/>
</dbReference>
<feature type="domain" description="NADH:ubiquinone oxidoreductase chain 4 N-terminal" evidence="11">
    <location>
        <begin position="10"/>
        <end position="123"/>
    </location>
</feature>
<keyword evidence="7 9" id="KW-0472">Membrane</keyword>
<evidence type="ECO:0000256" key="4">
    <source>
        <dbReference type="ARBA" id="ARBA00022967"/>
    </source>
</evidence>
<evidence type="ECO:0000256" key="6">
    <source>
        <dbReference type="ARBA" id="ARBA00023027"/>
    </source>
</evidence>
<feature type="transmembrane region" description="Helical" evidence="9">
    <location>
        <begin position="167"/>
        <end position="188"/>
    </location>
</feature>
<dbReference type="GO" id="GO:0012505">
    <property type="term" value="C:endomembrane system"/>
    <property type="evidence" value="ECO:0007669"/>
    <property type="project" value="UniProtKB-SubCell"/>
</dbReference>
<reference evidence="12" key="1">
    <citation type="journal article" date="2020" name="mSystems">
        <title>Genome- and Community-Level Interaction Insights into Carbon Utilization and Element Cycling Functions of Hydrothermarchaeota in Hydrothermal Sediment.</title>
        <authorList>
            <person name="Zhou Z."/>
            <person name="Liu Y."/>
            <person name="Xu W."/>
            <person name="Pan J."/>
            <person name="Luo Z.H."/>
            <person name="Li M."/>
        </authorList>
    </citation>
    <scope>NUCLEOTIDE SEQUENCE [LARGE SCALE GENOMIC DNA]</scope>
    <source>
        <strain evidence="12">SpSt-853</strain>
    </source>
</reference>
<feature type="transmembrane region" description="Helical" evidence="9">
    <location>
        <begin position="35"/>
        <end position="53"/>
    </location>
</feature>
<evidence type="ECO:0000256" key="5">
    <source>
        <dbReference type="ARBA" id="ARBA00022989"/>
    </source>
</evidence>
<feature type="domain" description="NADH:quinone oxidoreductase/Mrp antiporter transmembrane" evidence="10">
    <location>
        <begin position="130"/>
        <end position="417"/>
    </location>
</feature>
<dbReference type="PANTHER" id="PTHR43507:SF1">
    <property type="entry name" value="NADH-UBIQUINONE OXIDOREDUCTASE CHAIN 4"/>
    <property type="match status" value="1"/>
</dbReference>
<feature type="transmembrane region" description="Helical" evidence="9">
    <location>
        <begin position="137"/>
        <end position="155"/>
    </location>
</feature>
<evidence type="ECO:0000259" key="11">
    <source>
        <dbReference type="Pfam" id="PF01059"/>
    </source>
</evidence>
<dbReference type="InterPro" id="IPR001750">
    <property type="entry name" value="ND/Mrp_TM"/>
</dbReference>
<dbReference type="Pfam" id="PF01059">
    <property type="entry name" value="Oxidored_q5_N"/>
    <property type="match status" value="1"/>
</dbReference>
<keyword evidence="6" id="KW-0520">NAD</keyword>
<feature type="transmembrane region" description="Helical" evidence="9">
    <location>
        <begin position="247"/>
        <end position="265"/>
    </location>
</feature>
<dbReference type="PRINTS" id="PR01437">
    <property type="entry name" value="NUOXDRDTASE4"/>
</dbReference>
<keyword evidence="12" id="KW-0560">Oxidoreductase</keyword>
<dbReference type="InterPro" id="IPR010227">
    <property type="entry name" value="NADH_Q_OxRdtase_chainM/4"/>
</dbReference>
<feature type="transmembrane region" description="Helical" evidence="9">
    <location>
        <begin position="73"/>
        <end position="101"/>
    </location>
</feature>
<feature type="transmembrane region" description="Helical" evidence="9">
    <location>
        <begin position="307"/>
        <end position="328"/>
    </location>
</feature>
<dbReference type="PANTHER" id="PTHR43507">
    <property type="entry name" value="NADH-UBIQUINONE OXIDOREDUCTASE CHAIN 4"/>
    <property type="match status" value="1"/>
</dbReference>
<gene>
    <name evidence="12" type="ORF">ENW48_00950</name>
</gene>
<dbReference type="GO" id="GO:0015990">
    <property type="term" value="P:electron transport coupled proton transport"/>
    <property type="evidence" value="ECO:0007669"/>
    <property type="project" value="TreeGrafter"/>
</dbReference>
<keyword evidence="3 8" id="KW-0812">Transmembrane</keyword>
<dbReference type="EC" id="1.6.5.11" evidence="12"/>
<feature type="transmembrane region" description="Helical" evidence="9">
    <location>
        <begin position="334"/>
        <end position="356"/>
    </location>
</feature>
<comment type="subcellular location">
    <subcellularLocation>
        <location evidence="1">Endomembrane system</location>
        <topology evidence="1">Multi-pass membrane protein</topology>
    </subcellularLocation>
    <subcellularLocation>
        <location evidence="8">Membrane</location>
        <topology evidence="8">Multi-pass membrane protein</topology>
    </subcellularLocation>
</comment>
<evidence type="ECO:0000256" key="3">
    <source>
        <dbReference type="ARBA" id="ARBA00022692"/>
    </source>
</evidence>
<protein>
    <submittedName>
        <fullName evidence="12">NADH-quinone oxidoreductase subunit M</fullName>
        <ecNumber evidence="12">1.6.5.11</ecNumber>
    </submittedName>
</protein>
<accession>A0A7C5AKK8</accession>
<keyword evidence="5 9" id="KW-1133">Transmembrane helix</keyword>
<feature type="transmembrane region" description="Helical" evidence="9">
    <location>
        <begin position="208"/>
        <end position="226"/>
    </location>
</feature>
<evidence type="ECO:0000313" key="12">
    <source>
        <dbReference type="EMBL" id="HGZ10769.1"/>
    </source>
</evidence>
<sequence>MQLPILSILIFLPLLACVPLLFLDQKQDKVLKGYTLVVSLAEFLLSLPLWFKFNEANPGMQFVERYDWLPTYGISYFVGVDGFSLLLIMLTTFLTPICVLATWEDVKFRVKEFMICLLFMMTGMIGVFASLDLFLFYVFWELQLIPMYLLIGVWGNPARRVYAAIKFFLYTMFGSLLMLVAILVLYFHHGQATGTYTFDLLKLYGLKLPFQMQFWMFLAFGLAFAIKVPMFPFHTWLPDAHTEAPTVGSVILAAVLLKMGTYGFLRFNMPLFPEAAHYFVPLFSVLAIIGIVYGALVSMVQKDLKRLIAFSSVSHLGFVMLGLFSYTVQGIQGGIIQMINHGLSTGALFLIVGCIYERRHTRMIADFGGLSTPMPIYATIFMIVTLSSIGLPGLNGFVGEFLILLGTFQVNKLYAAIGATGVIFAACYMLWMFQRVMFGEVVHEENRLLKDLSWREIGYFIPLLLFIVWIGVYPSTFLNKTKATTAQFVAMMEKAKGSQLTLSHFFKGEAR</sequence>
<feature type="transmembrane region" description="Helical" evidence="9">
    <location>
        <begin position="6"/>
        <end position="23"/>
    </location>
</feature>
<dbReference type="InterPro" id="IPR003918">
    <property type="entry name" value="NADH_UbQ_OxRdtase"/>
</dbReference>
<dbReference type="EMBL" id="DTKJ01000011">
    <property type="protein sequence ID" value="HGZ10769.1"/>
    <property type="molecule type" value="Genomic_DNA"/>
</dbReference>
<feature type="transmembrane region" description="Helical" evidence="9">
    <location>
        <begin position="454"/>
        <end position="472"/>
    </location>
</feature>
<dbReference type="GO" id="GO:0042773">
    <property type="term" value="P:ATP synthesis coupled electron transport"/>
    <property type="evidence" value="ECO:0007669"/>
    <property type="project" value="InterPro"/>
</dbReference>
<evidence type="ECO:0000256" key="1">
    <source>
        <dbReference type="ARBA" id="ARBA00004127"/>
    </source>
</evidence>
<comment type="similarity">
    <text evidence="2">Belongs to the complex I subunit 4 family.</text>
</comment>
<dbReference type="GO" id="GO:0048039">
    <property type="term" value="F:ubiquinone binding"/>
    <property type="evidence" value="ECO:0007669"/>
    <property type="project" value="TreeGrafter"/>
</dbReference>